<dbReference type="Gene3D" id="3.40.50.720">
    <property type="entry name" value="NAD(P)-binding Rossmann-like Domain"/>
    <property type="match status" value="1"/>
</dbReference>
<dbReference type="InterPro" id="IPR050177">
    <property type="entry name" value="Lipid_A_modif_metabolic_enz"/>
</dbReference>
<dbReference type="SUPFAM" id="SSF51735">
    <property type="entry name" value="NAD(P)-binding Rossmann-fold domains"/>
    <property type="match status" value="1"/>
</dbReference>
<name>A0A7X1G417_9PSED</name>
<keyword evidence="3" id="KW-1185">Reference proteome</keyword>
<dbReference type="AlphaFoldDB" id="A0A7X1G417"/>
<reference evidence="2 3" key="1">
    <citation type="submission" date="2020-08" db="EMBL/GenBank/DDBJ databases">
        <title>Pseudomonas sp. nov.</title>
        <authorList>
            <person name="Gieschler S."/>
            <person name="Fiedler G."/>
            <person name="Brinks E."/>
            <person name="Boehnlein C."/>
            <person name="Franz C.M.A.P."/>
            <person name="Kabisch J."/>
        </authorList>
    </citation>
    <scope>NUCLEOTIDE SEQUENCE [LARGE SCALE GENOMIC DNA]</scope>
    <source>
        <strain evidence="2 3">MBT-2</strain>
    </source>
</reference>
<dbReference type="Pfam" id="PF01370">
    <property type="entry name" value="Epimerase"/>
    <property type="match status" value="1"/>
</dbReference>
<dbReference type="CDD" id="cd08946">
    <property type="entry name" value="SDR_e"/>
    <property type="match status" value="1"/>
</dbReference>
<accession>A0A7X1G417</accession>
<proteinExistence type="predicted"/>
<dbReference type="RefSeq" id="WP_185793841.1">
    <property type="nucleotide sequence ID" value="NZ_JACMYH010000001.1"/>
</dbReference>
<gene>
    <name evidence="2" type="ORF">H7993_06540</name>
</gene>
<evidence type="ECO:0000313" key="3">
    <source>
        <dbReference type="Proteomes" id="UP000546173"/>
    </source>
</evidence>
<evidence type="ECO:0000313" key="2">
    <source>
        <dbReference type="EMBL" id="MBC2678048.1"/>
    </source>
</evidence>
<sequence length="332" mass="36206">MKTLITGSSGFVGLALSEHLLAAGEDVIGFDLGPIPAQAQAAFARLPGRFTEHRGDVRDATDLRMVMGRHRPQRVVTLAAITADAERERLAPQAIFEVNVGGVLAAIGASAECGVSRLVHISSGSVYGTTGRHAPLLDEARSALAPEGLYGQSKRSAEDAARRLAQLHGLPLVIGRLGTCFGPWEADTGVRDTLSAPLQLLQVARRGGTAILARDSLRDWLYVRDAARAIGCLLDQPQWRYPLYNLAAGFQWPLSQWCTRLATRFPDFRWRLAAPGETPNIELYADYDRASMALDRLREDCGFVPRFDIDAADHDFHHWLAHVAGPQTTVNP</sequence>
<dbReference type="EMBL" id="JACMYH010000001">
    <property type="protein sequence ID" value="MBC2678048.1"/>
    <property type="molecule type" value="Genomic_DNA"/>
</dbReference>
<feature type="domain" description="NAD-dependent epimerase/dehydratase" evidence="1">
    <location>
        <begin position="4"/>
        <end position="238"/>
    </location>
</feature>
<protein>
    <submittedName>
        <fullName evidence="2">NAD(P)-dependent oxidoreductase</fullName>
    </submittedName>
</protein>
<dbReference type="PANTHER" id="PTHR43245:SF55">
    <property type="entry name" value="NAD(P)-BINDING DOMAIN-CONTAINING PROTEIN"/>
    <property type="match status" value="1"/>
</dbReference>
<dbReference type="Proteomes" id="UP000546173">
    <property type="component" value="Unassembled WGS sequence"/>
</dbReference>
<evidence type="ECO:0000259" key="1">
    <source>
        <dbReference type="Pfam" id="PF01370"/>
    </source>
</evidence>
<organism evidence="2 3">
    <name type="scientific">Pseudomonas baltica</name>
    <dbReference type="NCBI Taxonomy" id="2762576"/>
    <lineage>
        <taxon>Bacteria</taxon>
        <taxon>Pseudomonadati</taxon>
        <taxon>Pseudomonadota</taxon>
        <taxon>Gammaproteobacteria</taxon>
        <taxon>Pseudomonadales</taxon>
        <taxon>Pseudomonadaceae</taxon>
        <taxon>Pseudomonas</taxon>
    </lineage>
</organism>
<dbReference type="PANTHER" id="PTHR43245">
    <property type="entry name" value="BIFUNCTIONAL POLYMYXIN RESISTANCE PROTEIN ARNA"/>
    <property type="match status" value="1"/>
</dbReference>
<dbReference type="InterPro" id="IPR001509">
    <property type="entry name" value="Epimerase_deHydtase"/>
</dbReference>
<comment type="caution">
    <text evidence="2">The sequence shown here is derived from an EMBL/GenBank/DDBJ whole genome shotgun (WGS) entry which is preliminary data.</text>
</comment>
<dbReference type="InterPro" id="IPR036291">
    <property type="entry name" value="NAD(P)-bd_dom_sf"/>
</dbReference>